<keyword evidence="5" id="KW-0143">Chaperone</keyword>
<comment type="caution">
    <text evidence="7">The sequence shown here is derived from an EMBL/GenBank/DDBJ whole genome shotgun (WGS) entry which is preliminary data.</text>
</comment>
<dbReference type="Pfam" id="PF03308">
    <property type="entry name" value="MeaB"/>
    <property type="match status" value="1"/>
</dbReference>
<dbReference type="CDD" id="cd03114">
    <property type="entry name" value="MMAA-like"/>
    <property type="match status" value="1"/>
</dbReference>
<dbReference type="EMBL" id="PKTG01000091">
    <property type="protein sequence ID" value="PLX17276.1"/>
    <property type="molecule type" value="Genomic_DNA"/>
</dbReference>
<evidence type="ECO:0000256" key="3">
    <source>
        <dbReference type="ARBA" id="ARBA00022801"/>
    </source>
</evidence>
<dbReference type="InterPro" id="IPR027417">
    <property type="entry name" value="P-loop_NTPase"/>
</dbReference>
<accession>A0A2N5ZF30</accession>
<dbReference type="NCBIfam" id="TIGR00750">
    <property type="entry name" value="lao"/>
    <property type="match status" value="1"/>
</dbReference>
<sequence length="304" mass="34251">MIDKSVIEISRFITKVENQDVEALEVLEKRLKEKDTKTRVIGITGPPGAGKSTLTNCLIRKLSKDSKVAVVAIDPASLFSDGALLGDRVRMQEHSTNPNVFIRSLSNRNCLGGLSAATPDIIRVFMAYDYDYVIVETVGVGQDEIDIVKFSDTVMLVLHPASGDDMQAMKAGVMEIADVFVVNKCDIKNEAEKTFNVIEYWVRMNPRDWNPPIVKTSAIEGEGVDILIEKLQLHHDFIIENPDINFRRNQLRAKHEITQKMQLLIEKKISQINPKEYDIMLEKVIKNQTRPLEAANHLLKGVLL</sequence>
<dbReference type="SMART" id="SM00382">
    <property type="entry name" value="AAA"/>
    <property type="match status" value="1"/>
</dbReference>
<reference evidence="7 8" key="1">
    <citation type="submission" date="2017-11" db="EMBL/GenBank/DDBJ databases">
        <title>Genome-resolved metagenomics identifies genetic mobility, metabolic interactions, and unexpected diversity in perchlorate-reducing communities.</title>
        <authorList>
            <person name="Barnum T.P."/>
            <person name="Figueroa I.A."/>
            <person name="Carlstrom C.I."/>
            <person name="Lucas L.N."/>
            <person name="Engelbrektson A.L."/>
            <person name="Coates J.D."/>
        </authorList>
    </citation>
    <scope>NUCLEOTIDE SEQUENCE [LARGE SCALE GENOMIC DNA]</scope>
    <source>
        <strain evidence="7">BM706</strain>
    </source>
</reference>
<keyword evidence="3" id="KW-0378">Hydrolase</keyword>
<proteinExistence type="inferred from homology"/>
<keyword evidence="4" id="KW-0342">GTP-binding</keyword>
<dbReference type="AlphaFoldDB" id="A0A2N5ZF30"/>
<dbReference type="SUPFAM" id="SSF52540">
    <property type="entry name" value="P-loop containing nucleoside triphosphate hydrolases"/>
    <property type="match status" value="1"/>
</dbReference>
<evidence type="ECO:0000256" key="2">
    <source>
        <dbReference type="ARBA" id="ARBA00022741"/>
    </source>
</evidence>
<dbReference type="Proteomes" id="UP000234857">
    <property type="component" value="Unassembled WGS sequence"/>
</dbReference>
<evidence type="ECO:0000259" key="6">
    <source>
        <dbReference type="SMART" id="SM00382"/>
    </source>
</evidence>
<gene>
    <name evidence="7" type="ORF">C0601_07960</name>
</gene>
<evidence type="ECO:0000256" key="1">
    <source>
        <dbReference type="ARBA" id="ARBA00009625"/>
    </source>
</evidence>
<dbReference type="InterPro" id="IPR003593">
    <property type="entry name" value="AAA+_ATPase"/>
</dbReference>
<dbReference type="GO" id="GO:0003924">
    <property type="term" value="F:GTPase activity"/>
    <property type="evidence" value="ECO:0007669"/>
    <property type="project" value="InterPro"/>
</dbReference>
<protein>
    <submittedName>
        <fullName evidence="7">Methylmalonyl Co-A mutase-associated GTPase MeaB</fullName>
    </submittedName>
</protein>
<feature type="domain" description="AAA+ ATPase" evidence="6">
    <location>
        <begin position="37"/>
        <end position="180"/>
    </location>
</feature>
<comment type="similarity">
    <text evidence="1">Belongs to the SIMIBI class G3E GTPase family. ArgK/MeaB subfamily.</text>
</comment>
<keyword evidence="2" id="KW-0547">Nucleotide-binding</keyword>
<dbReference type="PANTHER" id="PTHR43087">
    <property type="entry name" value="LYSINE/ARGININE/ORNITHINE TRANSPORT SYSTEM KINASE"/>
    <property type="match status" value="1"/>
</dbReference>
<evidence type="ECO:0000313" key="8">
    <source>
        <dbReference type="Proteomes" id="UP000234857"/>
    </source>
</evidence>
<organism evidence="7 8">
    <name type="scientific">Muiribacterium halophilum</name>
    <dbReference type="NCBI Taxonomy" id="2053465"/>
    <lineage>
        <taxon>Bacteria</taxon>
        <taxon>Candidatus Muiribacteriota</taxon>
        <taxon>Candidatus Muiribacteriia</taxon>
        <taxon>Candidatus Muiribacteriales</taxon>
        <taxon>Candidatus Muiribacteriaceae</taxon>
        <taxon>Candidatus Muiribacterium</taxon>
    </lineage>
</organism>
<dbReference type="PANTHER" id="PTHR43087:SF1">
    <property type="entry name" value="LAO_AO TRANSPORT SYSTEM ATPASE"/>
    <property type="match status" value="1"/>
</dbReference>
<dbReference type="InterPro" id="IPR052040">
    <property type="entry name" value="GTPase/Isobutyryl-CoA_mutase"/>
</dbReference>
<evidence type="ECO:0000256" key="5">
    <source>
        <dbReference type="ARBA" id="ARBA00023186"/>
    </source>
</evidence>
<name>A0A2N5ZF30_MUIH1</name>
<dbReference type="Gene3D" id="3.40.50.300">
    <property type="entry name" value="P-loop containing nucleotide triphosphate hydrolases"/>
    <property type="match status" value="1"/>
</dbReference>
<dbReference type="InterPro" id="IPR005129">
    <property type="entry name" value="GTPase_ArgK"/>
</dbReference>
<dbReference type="GO" id="GO:0005525">
    <property type="term" value="F:GTP binding"/>
    <property type="evidence" value="ECO:0007669"/>
    <property type="project" value="UniProtKB-KW"/>
</dbReference>
<evidence type="ECO:0000313" key="7">
    <source>
        <dbReference type="EMBL" id="PLX17276.1"/>
    </source>
</evidence>
<evidence type="ECO:0000256" key="4">
    <source>
        <dbReference type="ARBA" id="ARBA00023134"/>
    </source>
</evidence>